<evidence type="ECO:0000256" key="8">
    <source>
        <dbReference type="ARBA" id="ARBA00023014"/>
    </source>
</evidence>
<dbReference type="Pfam" id="PF06463">
    <property type="entry name" value="Mob_synth_C"/>
    <property type="match status" value="1"/>
</dbReference>
<keyword evidence="9" id="KW-0342">GTP-binding</keyword>
<dbReference type="UniPathway" id="UPA00344"/>
<dbReference type="PROSITE" id="PS01305">
    <property type="entry name" value="MOAA_NIFB_PQQE"/>
    <property type="match status" value="1"/>
</dbReference>
<keyword evidence="11" id="KW-0456">Lyase</keyword>
<dbReference type="SUPFAM" id="SSF102114">
    <property type="entry name" value="Radical SAM enzymes"/>
    <property type="match status" value="1"/>
</dbReference>
<dbReference type="SFLD" id="SFLDG01067">
    <property type="entry name" value="SPASM/twitch_domain_containing"/>
    <property type="match status" value="1"/>
</dbReference>
<evidence type="ECO:0000259" key="13">
    <source>
        <dbReference type="PROSITE" id="PS51918"/>
    </source>
</evidence>
<dbReference type="SFLD" id="SFLDG01383">
    <property type="entry name" value="cyclic_pyranopterin_phosphate"/>
    <property type="match status" value="1"/>
</dbReference>
<accession>A0A1Y6C9H4</accession>
<dbReference type="GO" id="GO:0006777">
    <property type="term" value="P:Mo-molybdopterin cofactor biosynthetic process"/>
    <property type="evidence" value="ECO:0007669"/>
    <property type="project" value="UniProtKB-KW"/>
</dbReference>
<organism evidence="14 15">
    <name type="scientific">Pseudobacteriovorax antillogorgiicola</name>
    <dbReference type="NCBI Taxonomy" id="1513793"/>
    <lineage>
        <taxon>Bacteria</taxon>
        <taxon>Pseudomonadati</taxon>
        <taxon>Bdellovibrionota</taxon>
        <taxon>Oligoflexia</taxon>
        <taxon>Oligoflexales</taxon>
        <taxon>Pseudobacteriovoracaceae</taxon>
        <taxon>Pseudobacteriovorax</taxon>
    </lineage>
</organism>
<dbReference type="InterPro" id="IPR007197">
    <property type="entry name" value="rSAM"/>
</dbReference>
<sequence length="314" mass="36061">MIELEDRYGRRIQKLRISLLDACNLRCTYCMPEHMSFMGRERFLQPHQIYEMAKTLVAYGLREIRVTGGEPTLRQEFIEIMRLLSDLPLRSLGLTTNGVTLDKHLDELQHTALRSINVSLDSLSPDKFFQVTRRKVFERVYDNILKAQDMGFHVKVNSILMKGINDDEIDDFVDFSARYGIEVRFLELMKIGQANGTDQRNRFMAADDAIDILLKNHELKTVPVAKDSTSFVYQLNNGAKIGFIASETKPFCGNCSRWRLTADGHLRACLMSEKGVNLRNVPVEQYDELLGRLLTMKPTGRIEKIDQDMYQIGG</sequence>
<dbReference type="EC" id="4.1.99.22" evidence="2"/>
<dbReference type="InterPro" id="IPR013483">
    <property type="entry name" value="MoaA"/>
</dbReference>
<reference evidence="15" key="1">
    <citation type="submission" date="2017-04" db="EMBL/GenBank/DDBJ databases">
        <authorList>
            <person name="Varghese N."/>
            <person name="Submissions S."/>
        </authorList>
    </citation>
    <scope>NUCLEOTIDE SEQUENCE [LARGE SCALE GENOMIC DNA]</scope>
    <source>
        <strain evidence="15">RKEM611</strain>
    </source>
</reference>
<dbReference type="SMART" id="SM00729">
    <property type="entry name" value="Elp3"/>
    <property type="match status" value="1"/>
</dbReference>
<evidence type="ECO:0000256" key="5">
    <source>
        <dbReference type="ARBA" id="ARBA00022723"/>
    </source>
</evidence>
<dbReference type="SFLD" id="SFLDS00029">
    <property type="entry name" value="Radical_SAM"/>
    <property type="match status" value="1"/>
</dbReference>
<dbReference type="CDD" id="cd01335">
    <property type="entry name" value="Radical_SAM"/>
    <property type="match status" value="1"/>
</dbReference>
<evidence type="ECO:0000256" key="10">
    <source>
        <dbReference type="ARBA" id="ARBA00023150"/>
    </source>
</evidence>
<evidence type="ECO:0000256" key="2">
    <source>
        <dbReference type="ARBA" id="ARBA00012167"/>
    </source>
</evidence>
<keyword evidence="3" id="KW-0004">4Fe-4S</keyword>
<dbReference type="Pfam" id="PF04055">
    <property type="entry name" value="Radical_SAM"/>
    <property type="match status" value="1"/>
</dbReference>
<evidence type="ECO:0000256" key="1">
    <source>
        <dbReference type="ARBA" id="ARBA00001966"/>
    </source>
</evidence>
<evidence type="ECO:0000256" key="12">
    <source>
        <dbReference type="ARBA" id="ARBA00048697"/>
    </source>
</evidence>
<dbReference type="Proteomes" id="UP000192907">
    <property type="component" value="Unassembled WGS sequence"/>
</dbReference>
<dbReference type="GO" id="GO:0061798">
    <property type="term" value="F:GTP 3',8'-cyclase activity"/>
    <property type="evidence" value="ECO:0007669"/>
    <property type="project" value="UniProtKB-EC"/>
</dbReference>
<evidence type="ECO:0000256" key="4">
    <source>
        <dbReference type="ARBA" id="ARBA00022691"/>
    </source>
</evidence>
<dbReference type="InterPro" id="IPR058240">
    <property type="entry name" value="rSAM_sf"/>
</dbReference>
<evidence type="ECO:0000313" key="15">
    <source>
        <dbReference type="Proteomes" id="UP000192907"/>
    </source>
</evidence>
<dbReference type="GO" id="GO:0046872">
    <property type="term" value="F:metal ion binding"/>
    <property type="evidence" value="ECO:0007669"/>
    <property type="project" value="UniProtKB-KW"/>
</dbReference>
<keyword evidence="4" id="KW-0949">S-adenosyl-L-methionine</keyword>
<dbReference type="PROSITE" id="PS51918">
    <property type="entry name" value="RADICAL_SAM"/>
    <property type="match status" value="1"/>
</dbReference>
<keyword evidence="6" id="KW-0547">Nucleotide-binding</keyword>
<dbReference type="InterPro" id="IPR050105">
    <property type="entry name" value="MoCo_biosynth_MoaA/MoaC"/>
</dbReference>
<dbReference type="InterPro" id="IPR010505">
    <property type="entry name" value="MoaA_twitch"/>
</dbReference>
<keyword evidence="10" id="KW-0501">Molybdenum cofactor biosynthesis</keyword>
<dbReference type="InterPro" id="IPR013785">
    <property type="entry name" value="Aldolase_TIM"/>
</dbReference>
<keyword evidence="8" id="KW-0411">Iron-sulfur</keyword>
<dbReference type="InterPro" id="IPR006638">
    <property type="entry name" value="Elp3/MiaA/NifB-like_rSAM"/>
</dbReference>
<dbReference type="PANTHER" id="PTHR22960">
    <property type="entry name" value="MOLYBDOPTERIN COFACTOR SYNTHESIS PROTEIN A"/>
    <property type="match status" value="1"/>
</dbReference>
<feature type="domain" description="Radical SAM core" evidence="13">
    <location>
        <begin position="7"/>
        <end position="223"/>
    </location>
</feature>
<keyword evidence="5" id="KW-0479">Metal-binding</keyword>
<keyword evidence="7" id="KW-0408">Iron</keyword>
<dbReference type="AlphaFoldDB" id="A0A1Y6C9H4"/>
<dbReference type="InterPro" id="IPR000385">
    <property type="entry name" value="MoaA_NifB_PqqE_Fe-S-bd_CS"/>
</dbReference>
<dbReference type="GO" id="GO:0051539">
    <property type="term" value="F:4 iron, 4 sulfur cluster binding"/>
    <property type="evidence" value="ECO:0007669"/>
    <property type="project" value="UniProtKB-KW"/>
</dbReference>
<dbReference type="RefSeq" id="WP_159455506.1">
    <property type="nucleotide sequence ID" value="NZ_FWZT01000016.1"/>
</dbReference>
<dbReference type="NCBIfam" id="TIGR02666">
    <property type="entry name" value="moaA"/>
    <property type="match status" value="1"/>
</dbReference>
<evidence type="ECO:0000256" key="3">
    <source>
        <dbReference type="ARBA" id="ARBA00022485"/>
    </source>
</evidence>
<gene>
    <name evidence="14" type="ORF">SAMN06296036_11697</name>
</gene>
<proteinExistence type="predicted"/>
<evidence type="ECO:0000256" key="9">
    <source>
        <dbReference type="ARBA" id="ARBA00023134"/>
    </source>
</evidence>
<evidence type="ECO:0000256" key="6">
    <source>
        <dbReference type="ARBA" id="ARBA00022741"/>
    </source>
</evidence>
<dbReference type="Gene3D" id="3.20.20.70">
    <property type="entry name" value="Aldolase class I"/>
    <property type="match status" value="1"/>
</dbReference>
<keyword evidence="15" id="KW-1185">Reference proteome</keyword>
<evidence type="ECO:0000313" key="14">
    <source>
        <dbReference type="EMBL" id="SMF53021.1"/>
    </source>
</evidence>
<evidence type="ECO:0000256" key="11">
    <source>
        <dbReference type="ARBA" id="ARBA00023239"/>
    </source>
</evidence>
<dbReference type="GO" id="GO:0061799">
    <property type="term" value="F:cyclic pyranopterin monophosphate synthase activity"/>
    <property type="evidence" value="ECO:0007669"/>
    <property type="project" value="TreeGrafter"/>
</dbReference>
<dbReference type="STRING" id="1513793.SAMN06296036_11697"/>
<comment type="cofactor">
    <cofactor evidence="1">
        <name>[4Fe-4S] cluster</name>
        <dbReference type="ChEBI" id="CHEBI:49883"/>
    </cofactor>
</comment>
<protein>
    <recommendedName>
        <fullName evidence="2">GTP 3',8-cyclase</fullName>
        <ecNumber evidence="2">4.1.99.22</ecNumber>
    </recommendedName>
</protein>
<dbReference type="PANTHER" id="PTHR22960:SF0">
    <property type="entry name" value="MOLYBDENUM COFACTOR BIOSYNTHESIS PROTEIN 1"/>
    <property type="match status" value="1"/>
</dbReference>
<dbReference type="SFLD" id="SFLDG01386">
    <property type="entry name" value="main_SPASM_domain-containing"/>
    <property type="match status" value="1"/>
</dbReference>
<evidence type="ECO:0000256" key="7">
    <source>
        <dbReference type="ARBA" id="ARBA00023004"/>
    </source>
</evidence>
<name>A0A1Y6C9H4_9BACT</name>
<dbReference type="GO" id="GO:0005525">
    <property type="term" value="F:GTP binding"/>
    <property type="evidence" value="ECO:0007669"/>
    <property type="project" value="UniProtKB-KW"/>
</dbReference>
<dbReference type="InterPro" id="IPR040064">
    <property type="entry name" value="MoaA-like"/>
</dbReference>
<dbReference type="EMBL" id="FWZT01000016">
    <property type="protein sequence ID" value="SMF53021.1"/>
    <property type="molecule type" value="Genomic_DNA"/>
</dbReference>
<comment type="catalytic activity">
    <reaction evidence="12">
        <text>GTP + AH2 + S-adenosyl-L-methionine = (8S)-3',8-cyclo-7,8-dihydroguanosine 5'-triphosphate + 5'-deoxyadenosine + L-methionine + A + H(+)</text>
        <dbReference type="Rhea" id="RHEA:49576"/>
        <dbReference type="ChEBI" id="CHEBI:13193"/>
        <dbReference type="ChEBI" id="CHEBI:15378"/>
        <dbReference type="ChEBI" id="CHEBI:17319"/>
        <dbReference type="ChEBI" id="CHEBI:17499"/>
        <dbReference type="ChEBI" id="CHEBI:37565"/>
        <dbReference type="ChEBI" id="CHEBI:57844"/>
        <dbReference type="ChEBI" id="CHEBI:59789"/>
        <dbReference type="ChEBI" id="CHEBI:131766"/>
        <dbReference type="EC" id="4.1.99.22"/>
    </reaction>
</comment>